<feature type="region of interest" description="Disordered" evidence="1">
    <location>
        <begin position="414"/>
        <end position="436"/>
    </location>
</feature>
<name>A0A9W8PYF6_9HYPO</name>
<accession>A0A9W8PYF6</accession>
<evidence type="ECO:0000313" key="2">
    <source>
        <dbReference type="EMBL" id="KAJ4022494.1"/>
    </source>
</evidence>
<feature type="compositionally biased region" description="Polar residues" evidence="1">
    <location>
        <begin position="417"/>
        <end position="432"/>
    </location>
</feature>
<dbReference type="PANTHER" id="PTHR38166:SF1">
    <property type="entry name" value="C2H2-TYPE DOMAIN-CONTAINING PROTEIN"/>
    <property type="match status" value="1"/>
</dbReference>
<evidence type="ECO:0000256" key="1">
    <source>
        <dbReference type="SAM" id="MobiDB-lite"/>
    </source>
</evidence>
<feature type="compositionally biased region" description="Polar residues" evidence="1">
    <location>
        <begin position="170"/>
        <end position="182"/>
    </location>
</feature>
<feature type="compositionally biased region" description="Polar residues" evidence="1">
    <location>
        <begin position="60"/>
        <end position="89"/>
    </location>
</feature>
<feature type="compositionally biased region" description="Acidic residues" evidence="1">
    <location>
        <begin position="202"/>
        <end position="212"/>
    </location>
</feature>
<proteinExistence type="predicted"/>
<dbReference type="PANTHER" id="PTHR38166">
    <property type="entry name" value="C2H2-TYPE DOMAIN-CONTAINING PROTEIN-RELATED"/>
    <property type="match status" value="1"/>
</dbReference>
<dbReference type="Proteomes" id="UP001152130">
    <property type="component" value="Unassembled WGS sequence"/>
</dbReference>
<evidence type="ECO:0008006" key="4">
    <source>
        <dbReference type="Google" id="ProtNLM"/>
    </source>
</evidence>
<dbReference type="OrthoDB" id="3521097at2759"/>
<dbReference type="EMBL" id="JAPDHF010000002">
    <property type="protein sequence ID" value="KAJ4022494.1"/>
    <property type="molecule type" value="Genomic_DNA"/>
</dbReference>
<dbReference type="AlphaFoldDB" id="A0A9W8PYF6"/>
<reference evidence="2" key="1">
    <citation type="submission" date="2022-10" db="EMBL/GenBank/DDBJ databases">
        <title>Fusarium specimens isolated from Avocado Roots.</title>
        <authorList>
            <person name="Stajich J."/>
            <person name="Roper C."/>
            <person name="Heimlech-Rivalta G."/>
        </authorList>
    </citation>
    <scope>NUCLEOTIDE SEQUENCE</scope>
    <source>
        <strain evidence="2">CF00143</strain>
    </source>
</reference>
<feature type="region of interest" description="Disordered" evidence="1">
    <location>
        <begin position="154"/>
        <end position="227"/>
    </location>
</feature>
<keyword evidence="3" id="KW-1185">Reference proteome</keyword>
<evidence type="ECO:0000313" key="3">
    <source>
        <dbReference type="Proteomes" id="UP001152130"/>
    </source>
</evidence>
<feature type="region of interest" description="Disordered" evidence="1">
    <location>
        <begin position="60"/>
        <end position="93"/>
    </location>
</feature>
<comment type="caution">
    <text evidence="2">The sequence shown here is derived from an EMBL/GenBank/DDBJ whole genome shotgun (WGS) entry which is preliminary data.</text>
</comment>
<organism evidence="2 3">
    <name type="scientific">Fusarium irregulare</name>
    <dbReference type="NCBI Taxonomy" id="2494466"/>
    <lineage>
        <taxon>Eukaryota</taxon>
        <taxon>Fungi</taxon>
        <taxon>Dikarya</taxon>
        <taxon>Ascomycota</taxon>
        <taxon>Pezizomycotina</taxon>
        <taxon>Sordariomycetes</taxon>
        <taxon>Hypocreomycetidae</taxon>
        <taxon>Hypocreales</taxon>
        <taxon>Nectriaceae</taxon>
        <taxon>Fusarium</taxon>
        <taxon>Fusarium incarnatum-equiseti species complex</taxon>
    </lineage>
</organism>
<protein>
    <recommendedName>
        <fullName evidence="4">C2H2-type domain-containing protein</fullName>
    </recommendedName>
</protein>
<gene>
    <name evidence="2" type="ORF">NW766_001530</name>
</gene>
<sequence length="510" mass="56113">MSGPFDTPKTSAIDPLNAELATWPTKPGPRKGPVSWEYQFSWQESGLCLDGDPLDENLFSDSSSHSTLGSPRSSFVNQGSLGWSENPSSGRMDAAVVPSIDPVLSGIPVHSSGMGSKSAAGPQNTDLVSQAMQSCVASTVELLVDDYIKVHAPRGSKGRAAGASQKDTESASNSRTGESSGPNRGAKDKSTSRKRKAIGDDGGNEGESEDENSQDKKKRSSDPDKDKNSYRLACHYVKWKPELYTCKAAPKENKDVKAHLILVHYKEHCDKCLEIFPKGQEVVGHSCHPLDSGSIAPPGFITRSRRDEISKRESRSLSREDQWYRVYSVLFPGERRCYNPYANKSADEHLGRAECYFRSKRSQRILDQELRKGGFEGEIRKRVEMIHDGFLARMIQEYDPNDEDSFTPAQRVLQEDGTAQSSQVEGSGTETTPPKLVLEPAGEVSALNYAEFDASPDLNQADDILQLIEPETFNTYFGDLFEPSLNGGLDLWYDNFEMDGNQTGPMSGTS</sequence>
<feature type="region of interest" description="Disordered" evidence="1">
    <location>
        <begin position="1"/>
        <end position="30"/>
    </location>
</feature>